<keyword evidence="4" id="KW-1185">Reference proteome</keyword>
<gene>
    <name evidence="3" type="ORF">J0654_03525</name>
</gene>
<keyword evidence="1" id="KW-0472">Membrane</keyword>
<dbReference type="RefSeq" id="WP_207026323.1">
    <property type="nucleotide sequence ID" value="NZ_JAFLNM010000001.1"/>
</dbReference>
<name>A0ABS3FC12_9FLAO</name>
<reference evidence="3 4" key="1">
    <citation type="submission" date="2021-03" db="EMBL/GenBank/DDBJ databases">
        <title>Muricauda lutimaris sp. nov. and Muricauda ruestringensis sp. nov, two marine members of the Flavobacteriaceae isolated from deep sea sediments of Western Pacific.</title>
        <authorList>
            <person name="Zhao S."/>
            <person name="Liu R."/>
        </authorList>
    </citation>
    <scope>NUCLEOTIDE SEQUENCE [LARGE SCALE GENOMIC DNA]</scope>
    <source>
        <strain evidence="3 4">BC31-3-A3</strain>
    </source>
</reference>
<protein>
    <submittedName>
        <fullName evidence="3">Two pore domain potassium channel family protein</fullName>
    </submittedName>
</protein>
<sequence length="196" mass="22121">MEHTENITHGNAFYRQLFLKALPTIVLVSALGLFEVVLPQIMSKTVWIQIVVVMALLKSFFIVRLSFNQLSKIIGQSHLLSHVLVLFGLLITLIVLSFATGFFAIYLIDNESFKIGNIGYDSTFALFFEFLYFSLITFSSVGYGDVVPLSLEGKFLAMLEIVLRFFVLVFGIANINRIHVGEEENSNDKTKINENI</sequence>
<dbReference type="EMBL" id="JAFLNM010000001">
    <property type="protein sequence ID" value="MBO0340697.1"/>
    <property type="molecule type" value="Genomic_DNA"/>
</dbReference>
<keyword evidence="1" id="KW-1133">Transmembrane helix</keyword>
<dbReference type="GO" id="GO:0034220">
    <property type="term" value="P:monoatomic ion transmembrane transport"/>
    <property type="evidence" value="ECO:0007669"/>
    <property type="project" value="UniProtKB-KW"/>
</dbReference>
<dbReference type="InterPro" id="IPR013099">
    <property type="entry name" value="K_chnl_dom"/>
</dbReference>
<dbReference type="Pfam" id="PF07885">
    <property type="entry name" value="Ion_trans_2"/>
    <property type="match status" value="1"/>
</dbReference>
<keyword evidence="3" id="KW-0406">Ion transport</keyword>
<feature type="domain" description="Potassium channel" evidence="2">
    <location>
        <begin position="92"/>
        <end position="176"/>
    </location>
</feature>
<feature type="transmembrane region" description="Helical" evidence="1">
    <location>
        <begin position="155"/>
        <end position="175"/>
    </location>
</feature>
<dbReference type="Proteomes" id="UP000664807">
    <property type="component" value="Unassembled WGS sequence"/>
</dbReference>
<feature type="transmembrane region" description="Helical" evidence="1">
    <location>
        <begin position="123"/>
        <end position="143"/>
    </location>
</feature>
<evidence type="ECO:0000256" key="1">
    <source>
        <dbReference type="SAM" id="Phobius"/>
    </source>
</evidence>
<dbReference type="SUPFAM" id="SSF81324">
    <property type="entry name" value="Voltage-gated potassium channels"/>
    <property type="match status" value="1"/>
</dbReference>
<accession>A0ABS3FC12</accession>
<evidence type="ECO:0000259" key="2">
    <source>
        <dbReference type="Pfam" id="PF07885"/>
    </source>
</evidence>
<evidence type="ECO:0000313" key="3">
    <source>
        <dbReference type="EMBL" id="MBO0340697.1"/>
    </source>
</evidence>
<evidence type="ECO:0000313" key="4">
    <source>
        <dbReference type="Proteomes" id="UP000664807"/>
    </source>
</evidence>
<keyword evidence="3" id="KW-0813">Transport</keyword>
<feature type="transmembrane region" description="Helical" evidence="1">
    <location>
        <begin position="12"/>
        <end position="34"/>
    </location>
</feature>
<proteinExistence type="predicted"/>
<feature type="transmembrane region" description="Helical" evidence="1">
    <location>
        <begin position="46"/>
        <end position="67"/>
    </location>
</feature>
<organism evidence="3 4">
    <name type="scientific">Flagellimonas profundi</name>
    <dbReference type="NCBI Taxonomy" id="2915620"/>
    <lineage>
        <taxon>Bacteria</taxon>
        <taxon>Pseudomonadati</taxon>
        <taxon>Bacteroidota</taxon>
        <taxon>Flavobacteriia</taxon>
        <taxon>Flavobacteriales</taxon>
        <taxon>Flavobacteriaceae</taxon>
        <taxon>Flagellimonas</taxon>
    </lineage>
</organism>
<keyword evidence="1" id="KW-0812">Transmembrane</keyword>
<feature type="transmembrane region" description="Helical" evidence="1">
    <location>
        <begin position="79"/>
        <end position="108"/>
    </location>
</feature>
<dbReference type="Gene3D" id="1.10.287.70">
    <property type="match status" value="1"/>
</dbReference>
<keyword evidence="3" id="KW-0407">Ion channel</keyword>
<comment type="caution">
    <text evidence="3">The sequence shown here is derived from an EMBL/GenBank/DDBJ whole genome shotgun (WGS) entry which is preliminary data.</text>
</comment>